<accession>A0A4R5A0A4</accession>
<feature type="active site" description="Charge relay system" evidence="5">
    <location>
        <position position="260"/>
    </location>
</feature>
<evidence type="ECO:0000256" key="2">
    <source>
        <dbReference type="ARBA" id="ARBA00022670"/>
    </source>
</evidence>
<dbReference type="OrthoDB" id="3530033at2"/>
<evidence type="ECO:0000313" key="9">
    <source>
        <dbReference type="EMBL" id="TDD65178.1"/>
    </source>
</evidence>
<gene>
    <name evidence="9" type="ORF">E1293_40605</name>
</gene>
<proteinExistence type="inferred from homology"/>
<dbReference type="RefSeq" id="WP_132204414.1">
    <property type="nucleotide sequence ID" value="NZ_SMKY01000342.1"/>
</dbReference>
<dbReference type="InterPro" id="IPR050131">
    <property type="entry name" value="Peptidase_S8_subtilisin-like"/>
</dbReference>
<evidence type="ECO:0000256" key="6">
    <source>
        <dbReference type="SAM" id="MobiDB-lite"/>
    </source>
</evidence>
<feature type="compositionally biased region" description="Basic and acidic residues" evidence="6">
    <location>
        <begin position="330"/>
        <end position="339"/>
    </location>
</feature>
<evidence type="ECO:0000256" key="4">
    <source>
        <dbReference type="ARBA" id="ARBA00022825"/>
    </source>
</evidence>
<name>A0A4R5A0A4_9ACTN</name>
<dbReference type="InterPro" id="IPR036852">
    <property type="entry name" value="Peptidase_S8/S53_dom_sf"/>
</dbReference>
<evidence type="ECO:0000259" key="8">
    <source>
        <dbReference type="Pfam" id="PF00082"/>
    </source>
</evidence>
<evidence type="ECO:0000256" key="5">
    <source>
        <dbReference type="PROSITE-ProRule" id="PRU01240"/>
    </source>
</evidence>
<comment type="caution">
    <text evidence="9">The sequence shown here is derived from an EMBL/GenBank/DDBJ whole genome shotgun (WGS) entry which is preliminary data.</text>
</comment>
<feature type="signal peptide" evidence="7">
    <location>
        <begin position="1"/>
        <end position="35"/>
    </location>
</feature>
<keyword evidence="2 5" id="KW-0645">Protease</keyword>
<feature type="region of interest" description="Disordered" evidence="6">
    <location>
        <begin position="322"/>
        <end position="358"/>
    </location>
</feature>
<dbReference type="PROSITE" id="PS51892">
    <property type="entry name" value="SUBTILASE"/>
    <property type="match status" value="1"/>
</dbReference>
<dbReference type="CDD" id="cd00306">
    <property type="entry name" value="Peptidases_S8_S53"/>
    <property type="match status" value="1"/>
</dbReference>
<reference evidence="9 10" key="1">
    <citation type="submission" date="2019-03" db="EMBL/GenBank/DDBJ databases">
        <title>Draft genome sequences of novel Actinobacteria.</title>
        <authorList>
            <person name="Sahin N."/>
            <person name="Ay H."/>
            <person name="Saygin H."/>
        </authorList>
    </citation>
    <scope>NUCLEOTIDE SEQUENCE [LARGE SCALE GENOMIC DNA]</scope>
    <source>
        <strain evidence="9 10">DSM 45941</strain>
    </source>
</reference>
<dbReference type="GO" id="GO:0004252">
    <property type="term" value="F:serine-type endopeptidase activity"/>
    <property type="evidence" value="ECO:0007669"/>
    <property type="project" value="UniProtKB-UniRule"/>
</dbReference>
<dbReference type="Pfam" id="PF00082">
    <property type="entry name" value="Peptidase_S8"/>
    <property type="match status" value="1"/>
</dbReference>
<dbReference type="SUPFAM" id="SSF52743">
    <property type="entry name" value="Subtilisin-like"/>
    <property type="match status" value="1"/>
</dbReference>
<dbReference type="GO" id="GO:0006508">
    <property type="term" value="P:proteolysis"/>
    <property type="evidence" value="ECO:0007669"/>
    <property type="project" value="UniProtKB-KW"/>
</dbReference>
<dbReference type="Proteomes" id="UP000295578">
    <property type="component" value="Unassembled WGS sequence"/>
</dbReference>
<keyword evidence="10" id="KW-1185">Reference proteome</keyword>
<protein>
    <recommendedName>
        <fullName evidence="8">Peptidase S8/S53 domain-containing protein</fullName>
    </recommendedName>
</protein>
<dbReference type="AlphaFoldDB" id="A0A4R5A0A4"/>
<dbReference type="Gene3D" id="3.40.50.200">
    <property type="entry name" value="Peptidase S8/S53 domain"/>
    <property type="match status" value="1"/>
</dbReference>
<feature type="compositionally biased region" description="Basic and acidic residues" evidence="6">
    <location>
        <begin position="348"/>
        <end position="358"/>
    </location>
</feature>
<comment type="similarity">
    <text evidence="1 5">Belongs to the peptidase S8 family.</text>
</comment>
<dbReference type="PANTHER" id="PTHR43806:SF11">
    <property type="entry name" value="CEREVISIN-RELATED"/>
    <property type="match status" value="1"/>
</dbReference>
<dbReference type="PANTHER" id="PTHR43806">
    <property type="entry name" value="PEPTIDASE S8"/>
    <property type="match status" value="1"/>
</dbReference>
<keyword evidence="7" id="KW-0732">Signal</keyword>
<evidence type="ECO:0000256" key="3">
    <source>
        <dbReference type="ARBA" id="ARBA00022801"/>
    </source>
</evidence>
<feature type="active site" description="Charge relay system" evidence="5">
    <location>
        <position position="70"/>
    </location>
</feature>
<dbReference type="InterPro" id="IPR015500">
    <property type="entry name" value="Peptidase_S8_subtilisin-rel"/>
</dbReference>
<keyword evidence="4 5" id="KW-0720">Serine protease</keyword>
<sequence length="392" mass="40863">MTEDVGMMASRFVVRLTASLLGLGLPALLCPPVNAAPSPRSEEWWFGAWQVEEKVWPLTQGKGVTVAVIDDGVQTRLPELQGVVLKGMAFAGESAGDGRTDEDSKNGGHGTAMAALIAAQGRGSGMVGIAPDSRIIPIIAAGLDVPRSIRYAVDHGAKVINISGGNDALTCPDGVQKAVAYAIEHDVITIAAAGNDGDAADSGIFPANCQGVLTVGAVDADLKPWIKSTPGHNVMVAAPGVAVGSIGKWGTFGWNDNGTSQATALTSGVVALMRSRFPDMSGRETVQRLLATAKDIPPGGWDKKTGYGAVIPYRALTAQIPRTSPNPVYERLDQARSNDDTAGIRSSKTREPTRQEEGQRYTCLALGIGGLIIATGLTFALHRKGLSRSSGE</sequence>
<evidence type="ECO:0000313" key="10">
    <source>
        <dbReference type="Proteomes" id="UP000295578"/>
    </source>
</evidence>
<dbReference type="EMBL" id="SMKY01000342">
    <property type="protein sequence ID" value="TDD65178.1"/>
    <property type="molecule type" value="Genomic_DNA"/>
</dbReference>
<evidence type="ECO:0000256" key="1">
    <source>
        <dbReference type="ARBA" id="ARBA00011073"/>
    </source>
</evidence>
<evidence type="ECO:0000256" key="7">
    <source>
        <dbReference type="SAM" id="SignalP"/>
    </source>
</evidence>
<dbReference type="InterPro" id="IPR000209">
    <property type="entry name" value="Peptidase_S8/S53_dom"/>
</dbReference>
<keyword evidence="3 5" id="KW-0378">Hydrolase</keyword>
<feature type="domain" description="Peptidase S8/S53" evidence="8">
    <location>
        <begin position="61"/>
        <end position="308"/>
    </location>
</feature>
<organism evidence="9 10">
    <name type="scientific">Actinomadura darangshiensis</name>
    <dbReference type="NCBI Taxonomy" id="705336"/>
    <lineage>
        <taxon>Bacteria</taxon>
        <taxon>Bacillati</taxon>
        <taxon>Actinomycetota</taxon>
        <taxon>Actinomycetes</taxon>
        <taxon>Streptosporangiales</taxon>
        <taxon>Thermomonosporaceae</taxon>
        <taxon>Actinomadura</taxon>
    </lineage>
</organism>
<dbReference type="PRINTS" id="PR00723">
    <property type="entry name" value="SUBTILISIN"/>
</dbReference>
<feature type="chain" id="PRO_5021017401" description="Peptidase S8/S53 domain-containing protein" evidence="7">
    <location>
        <begin position="36"/>
        <end position="392"/>
    </location>
</feature>
<feature type="active site" description="Charge relay system" evidence="5">
    <location>
        <position position="109"/>
    </location>
</feature>